<organism evidence="3">
    <name type="scientific">Nippostrongylus brasiliensis</name>
    <name type="common">Rat hookworm</name>
    <dbReference type="NCBI Taxonomy" id="27835"/>
    <lineage>
        <taxon>Eukaryota</taxon>
        <taxon>Metazoa</taxon>
        <taxon>Ecdysozoa</taxon>
        <taxon>Nematoda</taxon>
        <taxon>Chromadorea</taxon>
        <taxon>Rhabditida</taxon>
        <taxon>Rhabditina</taxon>
        <taxon>Rhabditomorpha</taxon>
        <taxon>Strongyloidea</taxon>
        <taxon>Heligmosomidae</taxon>
        <taxon>Nippostrongylus</taxon>
    </lineage>
</organism>
<proteinExistence type="predicted"/>
<dbReference type="WBParaSite" id="NBR_0001748401-mRNA-1">
    <property type="protein sequence ID" value="NBR_0001748401-mRNA-1"/>
    <property type="gene ID" value="NBR_0001748401"/>
</dbReference>
<dbReference type="EMBL" id="UYSL01022792">
    <property type="protein sequence ID" value="VDL81142.1"/>
    <property type="molecule type" value="Genomic_DNA"/>
</dbReference>
<evidence type="ECO:0000313" key="3">
    <source>
        <dbReference type="WBParaSite" id="NBR_0001748401-mRNA-1"/>
    </source>
</evidence>
<protein>
    <submittedName>
        <fullName evidence="1 3">Uncharacterized protein</fullName>
    </submittedName>
</protein>
<sequence length="255" mass="28200">MTRVATCRRCDRLSASFPSTADDAPLQGRDVKLLRDATSSAVTRVWSDSCAASSLLSQKINEGNEALAHRLNDSFTLEGRRLNTLPTISMFQADVPAPKMTSLSGFFDQAPQFSLRLRRLQDVMRMRPTPMSEEEGADFLVGHLDGVAREKVEELSKEARKDFNAIVSNIPAYFEGPDQRDIACQKLSFYARKQASPVLRLPNAPPVIGPSRYGESGFSISEGQNLGGVLHPFTGRHTILREVGQTCYSDNNYIT</sequence>
<gene>
    <name evidence="1" type="ORF">NBR_LOCUS17485</name>
</gene>
<reference evidence="1 2" key="2">
    <citation type="submission" date="2018-11" db="EMBL/GenBank/DDBJ databases">
        <authorList>
            <consortium name="Pathogen Informatics"/>
        </authorList>
    </citation>
    <scope>NUCLEOTIDE SEQUENCE [LARGE SCALE GENOMIC DNA]</scope>
</reference>
<keyword evidence="2" id="KW-1185">Reference proteome</keyword>
<dbReference type="Proteomes" id="UP000271162">
    <property type="component" value="Unassembled WGS sequence"/>
</dbReference>
<evidence type="ECO:0000313" key="2">
    <source>
        <dbReference type="Proteomes" id="UP000271162"/>
    </source>
</evidence>
<reference evidence="3" key="1">
    <citation type="submission" date="2017-02" db="UniProtKB">
        <authorList>
            <consortium name="WormBaseParasite"/>
        </authorList>
    </citation>
    <scope>IDENTIFICATION</scope>
</reference>
<dbReference type="AlphaFoldDB" id="A0A0N4YKC8"/>
<evidence type="ECO:0000313" key="1">
    <source>
        <dbReference type="EMBL" id="VDL81142.1"/>
    </source>
</evidence>
<dbReference type="OMA" id="GKIPASH"/>
<name>A0A0N4YKC8_NIPBR</name>
<accession>A0A0N4YKC8</accession>